<keyword evidence="2 6" id="KW-0408">Iron</keyword>
<dbReference type="STRING" id="4232.A0A251SIA6"/>
<gene>
    <name evidence="9" type="ORF">HannXRQ_Chr14g0443721</name>
    <name evidence="8" type="ORF">HanXRQr2_Chr14g0645771</name>
</gene>
<comment type="function">
    <text evidence="3">2-oxoglutarate-dependent dioxygenase essential for auxin catabolism and maintenance of auxin homeostasis in reproductive organs. Catalyzes the irreversible oxidation of indole-3-acetic acid (IAA) to the biologically inactive 2-oxoindole-3-acetic acid (OxIAA).</text>
</comment>
<evidence type="ECO:0000256" key="6">
    <source>
        <dbReference type="RuleBase" id="RU003682"/>
    </source>
</evidence>
<organism evidence="9 10">
    <name type="scientific">Helianthus annuus</name>
    <name type="common">Common sunflower</name>
    <dbReference type="NCBI Taxonomy" id="4232"/>
    <lineage>
        <taxon>Eukaryota</taxon>
        <taxon>Viridiplantae</taxon>
        <taxon>Streptophyta</taxon>
        <taxon>Embryophyta</taxon>
        <taxon>Tracheophyta</taxon>
        <taxon>Spermatophyta</taxon>
        <taxon>Magnoliopsida</taxon>
        <taxon>eudicotyledons</taxon>
        <taxon>Gunneridae</taxon>
        <taxon>Pentapetalae</taxon>
        <taxon>asterids</taxon>
        <taxon>campanulids</taxon>
        <taxon>Asterales</taxon>
        <taxon>Asteraceae</taxon>
        <taxon>Asteroideae</taxon>
        <taxon>Heliantheae alliance</taxon>
        <taxon>Heliantheae</taxon>
        <taxon>Helianthus</taxon>
    </lineage>
</organism>
<dbReference type="GO" id="GO:0016706">
    <property type="term" value="F:2-oxoglutarate-dependent dioxygenase activity"/>
    <property type="evidence" value="ECO:0000318"/>
    <property type="project" value="GO_Central"/>
</dbReference>
<keyword evidence="6 8" id="KW-0560">Oxidoreductase</keyword>
<keyword evidence="1 6" id="KW-0479">Metal-binding</keyword>
<reference evidence="8" key="3">
    <citation type="submission" date="2020-06" db="EMBL/GenBank/DDBJ databases">
        <title>Helianthus annuus Genome sequencing and assembly Release 2.</title>
        <authorList>
            <person name="Gouzy J."/>
            <person name="Langlade N."/>
            <person name="Munos S."/>
        </authorList>
    </citation>
    <scope>NUCLEOTIDE SEQUENCE</scope>
    <source>
        <tissue evidence="8">Leaves</tissue>
    </source>
</reference>
<evidence type="ECO:0000256" key="4">
    <source>
        <dbReference type="ARBA" id="ARBA00074102"/>
    </source>
</evidence>
<dbReference type="Proteomes" id="UP000215914">
    <property type="component" value="Chromosome 14"/>
</dbReference>
<dbReference type="SUPFAM" id="SSF51197">
    <property type="entry name" value="Clavaminate synthase-like"/>
    <property type="match status" value="1"/>
</dbReference>
<dbReference type="Pfam" id="PF14226">
    <property type="entry name" value="DIOX_N"/>
    <property type="match status" value="1"/>
</dbReference>
<evidence type="ECO:0000256" key="3">
    <source>
        <dbReference type="ARBA" id="ARBA00054658"/>
    </source>
</evidence>
<dbReference type="Gramene" id="mRNA:HanXRQr2_Chr14g0645771">
    <property type="protein sequence ID" value="mRNA:HanXRQr2_Chr14g0645771"/>
    <property type="gene ID" value="HanXRQr2_Chr14g0645771"/>
</dbReference>
<feature type="domain" description="Fe2OG dioxygenase" evidence="7">
    <location>
        <begin position="150"/>
        <end position="253"/>
    </location>
</feature>
<dbReference type="FunCoup" id="A0A251SIA6">
    <property type="interactions" value="2047"/>
</dbReference>
<dbReference type="InterPro" id="IPR044861">
    <property type="entry name" value="IPNS-like_FE2OG_OXY"/>
</dbReference>
<sequence length="307" mass="34530">MATECSIPVIDLQDFPNQSSKLIAACEEWGCFRLLNHHEVLPVTLMSEMKAVVKSLFDSPVEIKRRNVDVIPGSGYMAPTTKKQLLEALGVYEMTSLRDLDEFCSQLDVSPHQRETIIRYTEAVHELFVGIGKKLAEGLGAKTENIGIEKWSYLFKMNKYHFTPESVGLPGINTHTDSGFLTILQDDEGIGGLEVMNKSGDFIPVAPWPNTLLVNIGDMANVWSNGRFHNVKHRVQCKEPKIRVSIASFLLGPRGTMEPLPELVDDEHPRKYIPTSFEDYRKLRFATKLHAGEALEQLLYTPSSDKI</sequence>
<dbReference type="Gene3D" id="2.60.120.330">
    <property type="entry name" value="B-lactam Antibiotic, Isopenicillin N Synthase, Chain"/>
    <property type="match status" value="1"/>
</dbReference>
<evidence type="ECO:0000313" key="8">
    <source>
        <dbReference type="EMBL" id="KAF5769223.1"/>
    </source>
</evidence>
<proteinExistence type="inferred from homology"/>
<dbReference type="AlphaFoldDB" id="A0A251SIA6"/>
<dbReference type="InterPro" id="IPR027443">
    <property type="entry name" value="IPNS-like_sf"/>
</dbReference>
<protein>
    <recommendedName>
        <fullName evidence="4">2-oxoglutarate-dependent dioxygenase DAO</fullName>
    </recommendedName>
    <alternativeName>
        <fullName evidence="5">Protein DIOXYGENASE FOR AUXIN OXIDATION</fullName>
    </alternativeName>
</protein>
<evidence type="ECO:0000256" key="2">
    <source>
        <dbReference type="ARBA" id="ARBA00023004"/>
    </source>
</evidence>
<reference evidence="8 10" key="1">
    <citation type="journal article" date="2017" name="Nature">
        <title>The sunflower genome provides insights into oil metabolism, flowering and Asterid evolution.</title>
        <authorList>
            <person name="Badouin H."/>
            <person name="Gouzy J."/>
            <person name="Grassa C.J."/>
            <person name="Murat F."/>
            <person name="Staton S.E."/>
            <person name="Cottret L."/>
            <person name="Lelandais-Briere C."/>
            <person name="Owens G.L."/>
            <person name="Carrere S."/>
            <person name="Mayjonade B."/>
            <person name="Legrand L."/>
            <person name="Gill N."/>
            <person name="Kane N.C."/>
            <person name="Bowers J.E."/>
            <person name="Hubner S."/>
            <person name="Bellec A."/>
            <person name="Berard A."/>
            <person name="Berges H."/>
            <person name="Blanchet N."/>
            <person name="Boniface M.C."/>
            <person name="Brunel D."/>
            <person name="Catrice O."/>
            <person name="Chaidir N."/>
            <person name="Claudel C."/>
            <person name="Donnadieu C."/>
            <person name="Faraut T."/>
            <person name="Fievet G."/>
            <person name="Helmstetter N."/>
            <person name="King M."/>
            <person name="Knapp S.J."/>
            <person name="Lai Z."/>
            <person name="Le Paslier M.C."/>
            <person name="Lippi Y."/>
            <person name="Lorenzon L."/>
            <person name="Mandel J.R."/>
            <person name="Marage G."/>
            <person name="Marchand G."/>
            <person name="Marquand E."/>
            <person name="Bret-Mestries E."/>
            <person name="Morien E."/>
            <person name="Nambeesan S."/>
            <person name="Nguyen T."/>
            <person name="Pegot-Espagnet P."/>
            <person name="Pouilly N."/>
            <person name="Raftis F."/>
            <person name="Sallet E."/>
            <person name="Schiex T."/>
            <person name="Thomas J."/>
            <person name="Vandecasteele C."/>
            <person name="Vares D."/>
            <person name="Vear F."/>
            <person name="Vautrin S."/>
            <person name="Crespi M."/>
            <person name="Mangin B."/>
            <person name="Burke J.M."/>
            <person name="Salse J."/>
            <person name="Munos S."/>
            <person name="Vincourt P."/>
            <person name="Rieseberg L.H."/>
            <person name="Langlade N.B."/>
        </authorList>
    </citation>
    <scope>NUCLEOTIDE SEQUENCE [LARGE SCALE GENOMIC DNA]</scope>
    <source>
        <strain evidence="10">cv. SF193</strain>
        <tissue evidence="8">Leaves</tissue>
    </source>
</reference>
<dbReference type="InterPro" id="IPR005123">
    <property type="entry name" value="Oxoglu/Fe-dep_dioxygenase_dom"/>
</dbReference>
<dbReference type="OrthoDB" id="288590at2759"/>
<dbReference type="PANTHER" id="PTHR47990">
    <property type="entry name" value="2-OXOGLUTARATE (2OG) AND FE(II)-DEPENDENT OXYGENASE SUPERFAMILY PROTEIN-RELATED"/>
    <property type="match status" value="1"/>
</dbReference>
<name>A0A251SIA6_HELAN</name>
<dbReference type="InParanoid" id="A0A251SIA6"/>
<dbReference type="FunFam" id="2.60.120.330:FF:000017">
    <property type="entry name" value="2-oxoglutarate-dependent dioxygenase DAO"/>
    <property type="match status" value="1"/>
</dbReference>
<dbReference type="PROSITE" id="PS51471">
    <property type="entry name" value="FE2OG_OXY"/>
    <property type="match status" value="1"/>
</dbReference>
<dbReference type="InterPro" id="IPR026992">
    <property type="entry name" value="DIOX_N"/>
</dbReference>
<accession>A0A251SIA6</accession>
<dbReference type="GO" id="GO:0046872">
    <property type="term" value="F:metal ion binding"/>
    <property type="evidence" value="ECO:0007669"/>
    <property type="project" value="UniProtKB-KW"/>
</dbReference>
<keyword evidence="10" id="KW-1185">Reference proteome</keyword>
<evidence type="ECO:0000313" key="10">
    <source>
        <dbReference type="Proteomes" id="UP000215914"/>
    </source>
</evidence>
<evidence type="ECO:0000256" key="1">
    <source>
        <dbReference type="ARBA" id="ARBA00022723"/>
    </source>
</evidence>
<evidence type="ECO:0000256" key="5">
    <source>
        <dbReference type="ARBA" id="ARBA00076740"/>
    </source>
</evidence>
<reference evidence="9" key="2">
    <citation type="submission" date="2017-02" db="EMBL/GenBank/DDBJ databases">
        <title>Sunflower complete genome.</title>
        <authorList>
            <person name="Langlade N."/>
            <person name="Munos S."/>
        </authorList>
    </citation>
    <scope>NUCLEOTIDE SEQUENCE [LARGE SCALE GENOMIC DNA]</scope>
    <source>
        <tissue evidence="9">Leaves</tissue>
    </source>
</reference>
<dbReference type="Pfam" id="PF03171">
    <property type="entry name" value="2OG-FeII_Oxy"/>
    <property type="match status" value="1"/>
</dbReference>
<comment type="similarity">
    <text evidence="6">Belongs to the iron/ascorbate-dependent oxidoreductase family.</text>
</comment>
<evidence type="ECO:0000313" key="9">
    <source>
        <dbReference type="EMBL" id="OTF98262.1"/>
    </source>
</evidence>
<dbReference type="InterPro" id="IPR050231">
    <property type="entry name" value="Iron_ascorbate_oxido_reductase"/>
</dbReference>
<dbReference type="OMA" id="INPYNEA"/>
<dbReference type="EMBL" id="CM007903">
    <property type="protein sequence ID" value="OTF98262.1"/>
    <property type="molecule type" value="Genomic_DNA"/>
</dbReference>
<dbReference type="EMBL" id="MNCJ02000329">
    <property type="protein sequence ID" value="KAF5769223.1"/>
    <property type="molecule type" value="Genomic_DNA"/>
</dbReference>
<evidence type="ECO:0000259" key="7">
    <source>
        <dbReference type="PROSITE" id="PS51471"/>
    </source>
</evidence>
<keyword evidence="9" id="KW-0223">Dioxygenase</keyword>